<sequence>MASSLHQKLFRIPSNIAVSVGLHWDFVGSDPVDLDLSAVSFSSEGVLLDVVFFNHPFPVGTDEAALRDCELLVDPQQLPYMFMSGDSRIGGEEENRLPGLALAARRRALQMRTGKSDELRRLSVIESIFSRIYDEADLEEVEKVLNDKRGCGFLFDEEGRAVRSGNAREMCDESVTFVMHKIPSDAAAIFLVVTSYNGADFSVLPSVRLVVVNEMTNEKVGTIDLKHATGNGTANLACMLCRVPTKPSSSAAPNANGTSANEAVRISDGPPQMWDLRELNIRTFGYTFVDVLPTMLDVLGLEANSHGSAVWQLPDYSLSKELFGGLTQPLSDVRFGVGWTGEHDLDAFMVMLDEKNNYVDHVCPKPVKLQSTFPHTARHSGDALNGYGAIGDEEFIDLVVYRLPPEVHTVIFGACYVESSRKTKSIVDVPELYMRLQNRSAAWPNAIEVDRWNIHCEMKEEREERKREREARRSGELSADGLNQQQRSRNAKRYLPYEYKGPDDKTYPVQVLVLGMMVKTGESSMAELYPEACSQQRRQEAEEVGSDQGDGTPRGSGAPGRWDRSGGFPPDEAVVSVFQNLPIHEYIPTGRMKGFTEMMPYMRCIAKYCRSRTSGSMNANGSMSGTMTNPLRLQVGQSQLDTQISIWDHLRESTAVLCYHAVKVQFLEVQNLQPMLPHTFKCHGEAWVCEKTPFSECRSLGVYDRPTFRTPYLMNRQDMRWDEGNPSTAAVLFVREFDRIRVVIYERAAFGYVDIDLMEIDELWAHNHSSDTIDQRSGDAYDRWFPLNCGTLTGGLVRLRLSRVPIGEALEESEQTIAENKRKRREYATAVGNERNEAVRESYSGPCCLM</sequence>
<evidence type="ECO:0000313" key="2">
    <source>
        <dbReference type="EMBL" id="CCC90308.1"/>
    </source>
</evidence>
<dbReference type="EMBL" id="HE575317">
    <property type="protein sequence ID" value="CCC90308.1"/>
    <property type="molecule type" value="Genomic_DNA"/>
</dbReference>
<dbReference type="VEuPathDB" id="TriTrypDB:TcIL3000_4_4230"/>
<reference evidence="2" key="1">
    <citation type="journal article" date="2012" name="Proc. Natl. Acad. Sci. U.S.A.">
        <title>Antigenic diversity is generated by distinct evolutionary mechanisms in African trypanosome species.</title>
        <authorList>
            <person name="Jackson A.P."/>
            <person name="Berry A."/>
            <person name="Aslett M."/>
            <person name="Allison H.C."/>
            <person name="Burton P."/>
            <person name="Vavrova-Anderson J."/>
            <person name="Brown R."/>
            <person name="Browne H."/>
            <person name="Corton N."/>
            <person name="Hauser H."/>
            <person name="Gamble J."/>
            <person name="Gilderthorp R."/>
            <person name="Marcello L."/>
            <person name="McQuillan J."/>
            <person name="Otto T.D."/>
            <person name="Quail M.A."/>
            <person name="Sanders M.J."/>
            <person name="van Tonder A."/>
            <person name="Ginger M.L."/>
            <person name="Field M.C."/>
            <person name="Barry J.D."/>
            <person name="Hertz-Fowler C."/>
            <person name="Berriman M."/>
        </authorList>
    </citation>
    <scope>NUCLEOTIDE SEQUENCE</scope>
    <source>
        <strain evidence="2">IL3000</strain>
    </source>
</reference>
<dbReference type="AlphaFoldDB" id="G0ULQ3"/>
<dbReference type="Gene3D" id="2.60.60.30">
    <property type="entry name" value="sav2460 like domains"/>
    <property type="match status" value="2"/>
</dbReference>
<dbReference type="PANTHER" id="PTHR32097:SF17">
    <property type="entry name" value="CAMP-BINDING PROTEIN 1-RELATED"/>
    <property type="match status" value="1"/>
</dbReference>
<feature type="compositionally biased region" description="Basic and acidic residues" evidence="1">
    <location>
        <begin position="460"/>
        <end position="475"/>
    </location>
</feature>
<feature type="compositionally biased region" description="Polar residues" evidence="1">
    <location>
        <begin position="247"/>
        <end position="261"/>
    </location>
</feature>
<organism evidence="2">
    <name type="scientific">Trypanosoma congolense (strain IL3000)</name>
    <dbReference type="NCBI Taxonomy" id="1068625"/>
    <lineage>
        <taxon>Eukaryota</taxon>
        <taxon>Discoba</taxon>
        <taxon>Euglenozoa</taxon>
        <taxon>Kinetoplastea</taxon>
        <taxon>Metakinetoplastina</taxon>
        <taxon>Trypanosomatida</taxon>
        <taxon>Trypanosomatidae</taxon>
        <taxon>Trypanosoma</taxon>
        <taxon>Nannomonas</taxon>
    </lineage>
</organism>
<feature type="region of interest" description="Disordered" evidence="1">
    <location>
        <begin position="460"/>
        <end position="494"/>
    </location>
</feature>
<name>G0ULQ3_TRYCI</name>
<dbReference type="InterPro" id="IPR051324">
    <property type="entry name" value="Stress/Tellurium_Resist"/>
</dbReference>
<dbReference type="CDD" id="cd06974">
    <property type="entry name" value="TerD_like"/>
    <property type="match status" value="1"/>
</dbReference>
<feature type="region of interest" description="Disordered" evidence="1">
    <location>
        <begin position="530"/>
        <end position="566"/>
    </location>
</feature>
<proteinExistence type="predicted"/>
<dbReference type="InterPro" id="IPR003325">
    <property type="entry name" value="TerD"/>
</dbReference>
<evidence type="ECO:0000256" key="1">
    <source>
        <dbReference type="SAM" id="MobiDB-lite"/>
    </source>
</evidence>
<feature type="region of interest" description="Disordered" evidence="1">
    <location>
        <begin position="247"/>
        <end position="267"/>
    </location>
</feature>
<protein>
    <submittedName>
        <fullName evidence="2">Uncharacterized protein TCIL3000_4_4230</fullName>
    </submittedName>
</protein>
<gene>
    <name evidence="2" type="ORF">TCIL3000_4_4230</name>
</gene>
<dbReference type="PANTHER" id="PTHR32097">
    <property type="entry name" value="CAMP-BINDING PROTEIN 1-RELATED"/>
    <property type="match status" value="1"/>
</dbReference>
<accession>G0ULQ3</accession>